<dbReference type="InterPro" id="IPR037143">
    <property type="entry name" value="4-PPantetheinyl_Trfase_dom_sf"/>
</dbReference>
<reference evidence="4" key="1">
    <citation type="submission" date="2020-06" db="EMBL/GenBank/DDBJ databases">
        <title>Genomic insights into acetone-butanol-ethanol (ABE) fermentation by sequencing solventogenic clostridia strains.</title>
        <authorList>
            <person name="Brown S."/>
        </authorList>
    </citation>
    <scope>NUCLEOTIDE SEQUENCE</scope>
    <source>
        <strain evidence="4">DJ123</strain>
    </source>
</reference>
<evidence type="ECO:0000256" key="1">
    <source>
        <dbReference type="ARBA" id="ARBA00010990"/>
    </source>
</evidence>
<dbReference type="InterPro" id="IPR050559">
    <property type="entry name" value="P-Pant_transferase_sf"/>
</dbReference>
<evidence type="ECO:0000259" key="3">
    <source>
        <dbReference type="Pfam" id="PF01648"/>
    </source>
</evidence>
<dbReference type="GO" id="GO:0019878">
    <property type="term" value="P:lysine biosynthetic process via aminoadipic acid"/>
    <property type="evidence" value="ECO:0007669"/>
    <property type="project" value="TreeGrafter"/>
</dbReference>
<dbReference type="InterPro" id="IPR008278">
    <property type="entry name" value="4-PPantetheinyl_Trfase_dom"/>
</dbReference>
<keyword evidence="2 4" id="KW-0808">Transferase</keyword>
<comment type="caution">
    <text evidence="4">The sequence shown here is derived from an EMBL/GenBank/DDBJ whole genome shotgun (WGS) entry which is preliminary data.</text>
</comment>
<dbReference type="PANTHER" id="PTHR12215">
    <property type="entry name" value="PHOSPHOPANTETHEINE TRANSFERASE"/>
    <property type="match status" value="1"/>
</dbReference>
<dbReference type="GO" id="GO:0000287">
    <property type="term" value="F:magnesium ion binding"/>
    <property type="evidence" value="ECO:0007669"/>
    <property type="project" value="InterPro"/>
</dbReference>
<evidence type="ECO:0000313" key="4">
    <source>
        <dbReference type="EMBL" id="NSB12311.1"/>
    </source>
</evidence>
<dbReference type="GO" id="GO:0005829">
    <property type="term" value="C:cytosol"/>
    <property type="evidence" value="ECO:0007669"/>
    <property type="project" value="TreeGrafter"/>
</dbReference>
<name>A0AAE5H1E8_CLOBE</name>
<dbReference type="EC" id="2.7.8.-" evidence="4"/>
<accession>A0AAE5H1E8</accession>
<dbReference type="SUPFAM" id="SSF56214">
    <property type="entry name" value="4'-phosphopantetheinyl transferase"/>
    <property type="match status" value="2"/>
</dbReference>
<dbReference type="PANTHER" id="PTHR12215:SF10">
    <property type="entry name" value="L-AMINOADIPATE-SEMIALDEHYDE DEHYDROGENASE-PHOSPHOPANTETHEINYL TRANSFERASE"/>
    <property type="match status" value="1"/>
</dbReference>
<dbReference type="Proteomes" id="UP000822184">
    <property type="component" value="Unassembled WGS sequence"/>
</dbReference>
<feature type="domain" description="4'-phosphopantetheinyl transferase" evidence="3">
    <location>
        <begin position="102"/>
        <end position="167"/>
    </location>
</feature>
<organism evidence="4 5">
    <name type="scientific">Clostridium beijerinckii</name>
    <name type="common">Clostridium MP</name>
    <dbReference type="NCBI Taxonomy" id="1520"/>
    <lineage>
        <taxon>Bacteria</taxon>
        <taxon>Bacillati</taxon>
        <taxon>Bacillota</taxon>
        <taxon>Clostridia</taxon>
        <taxon>Eubacteriales</taxon>
        <taxon>Clostridiaceae</taxon>
        <taxon>Clostridium</taxon>
    </lineage>
</organism>
<gene>
    <name evidence="4" type="ORF">BCD95_000570</name>
</gene>
<dbReference type="RefSeq" id="WP_077854723.1">
    <property type="nucleotide sequence ID" value="NZ_JABTDW010000001.1"/>
</dbReference>
<protein>
    <submittedName>
        <fullName evidence="4">4'-phosphopantetheinyl transferase</fullName>
        <ecNumber evidence="4">2.7.8.-</ecNumber>
    </submittedName>
</protein>
<sequence length="211" mass="25132">MIYYYDNIEDFSDIDLMNSYYLLDYNRIEKIKKYHFIIDKKLSAISYLLLRYALKFEYGIEETFNFRYGKYGKPYLEKYPCIKFNLTHCKQGVACIISRNEVGIDAELISSNNIICSNTILTQKEMCLLENSKDPEIIFTRLWTIKESYLKNIGTGLNGNINKLDFSQYNENMFIYDEKTFCCRKLRNVFLTTCANEVMDFKILKKKELFK</sequence>
<comment type="similarity">
    <text evidence="1">Belongs to the P-Pant transferase superfamily. Gsp/Sfp/HetI/AcpT family.</text>
</comment>
<dbReference type="Gene3D" id="3.90.470.20">
    <property type="entry name" value="4'-phosphopantetheinyl transferase domain"/>
    <property type="match status" value="1"/>
</dbReference>
<dbReference type="AlphaFoldDB" id="A0AAE5H1E8"/>
<dbReference type="EMBL" id="JABTDW010000001">
    <property type="protein sequence ID" value="NSB12311.1"/>
    <property type="molecule type" value="Genomic_DNA"/>
</dbReference>
<evidence type="ECO:0000313" key="5">
    <source>
        <dbReference type="Proteomes" id="UP000822184"/>
    </source>
</evidence>
<evidence type="ECO:0000256" key="2">
    <source>
        <dbReference type="ARBA" id="ARBA00022679"/>
    </source>
</evidence>
<proteinExistence type="inferred from homology"/>
<dbReference type="GO" id="GO:0008897">
    <property type="term" value="F:holo-[acyl-carrier-protein] synthase activity"/>
    <property type="evidence" value="ECO:0007669"/>
    <property type="project" value="InterPro"/>
</dbReference>
<dbReference type="Pfam" id="PF01648">
    <property type="entry name" value="ACPS"/>
    <property type="match status" value="1"/>
</dbReference>